<reference evidence="2" key="1">
    <citation type="submission" date="2015-07" db="EMBL/GenBank/DDBJ databases">
        <title>Adaptation to a free-living lifestyle via gene acquisitions in the diplomonad Trepomonas sp. PC1.</title>
        <authorList>
            <person name="Xu F."/>
            <person name="Jerlstrom-Hultqvist J."/>
            <person name="Kolisko M."/>
            <person name="Simpson A.G.B."/>
            <person name="Roger A.J."/>
            <person name="Svard S.G."/>
            <person name="Andersson J.O."/>
        </authorList>
    </citation>
    <scope>NUCLEOTIDE SEQUENCE</scope>
    <source>
        <strain evidence="2">PC1</strain>
    </source>
</reference>
<evidence type="ECO:0000313" key="2">
    <source>
        <dbReference type="EMBL" id="JAP89942.1"/>
    </source>
</evidence>
<name>A0A146JZ12_9EUKA</name>
<feature type="non-terminal residue" evidence="2">
    <location>
        <position position="1"/>
    </location>
</feature>
<dbReference type="AlphaFoldDB" id="A0A146JZ12"/>
<organism evidence="2">
    <name type="scientific">Trepomonas sp. PC1</name>
    <dbReference type="NCBI Taxonomy" id="1076344"/>
    <lineage>
        <taxon>Eukaryota</taxon>
        <taxon>Metamonada</taxon>
        <taxon>Diplomonadida</taxon>
        <taxon>Hexamitidae</taxon>
        <taxon>Hexamitinae</taxon>
        <taxon>Trepomonas</taxon>
    </lineage>
</organism>
<proteinExistence type="predicted"/>
<protein>
    <submittedName>
        <fullName evidence="2">Uncharacterized protein</fullName>
    </submittedName>
</protein>
<accession>A0A146JZ12</accession>
<sequence length="542" mass="62403">QIVTIIENLLKQTPKAKHIIYKQNQSYIAKTLSVGVPTDSNIQNLPSSFDSFEVAQSLMRQPLIINGEILLFASASDDLILLDNPKNETCTSASLQIVTKYNCYVLIGFSKTQSKIDYETTMKTVMRDYEKQRAFLLKIQPPQQQNVVPVSFQFDQANFITFQNVDLKFIQKPKVFAKNMYTLLVVLNPKSTFFEFNIQMCSRVPLEVFTLVMVKNCQQNDLKQLLKRSHFASQLNILADDDRISNVLQGELHYHLFQNDQLKKLDTDYSFAKLKQSLFQLKLYLNTSYLHFGEFETSLCGIKLKFYQKLQKSSENIVVFMGNVKNIDFQQSIQNLLQLQNLNFAVIVILQTAWEGNIQQMFKKVEIPADFGVCYDLSNVFAMIDVIFGQVQQKCFWFKGEQLVQQGKSEEILGVVVKQMKHKAEIERLMHIQDSMIEDGMKPVVKLELSLEEVFNKFQKQGMVEVAALAKIAAHCGIVVEEKYLVDLDLTEFVQFMQKNNITAKQLEGLEVEKEEEKAKEEIKDGDDEMKEEKNQEAIVAE</sequence>
<gene>
    <name evidence="2" type="ORF">TPC1_30563</name>
</gene>
<feature type="compositionally biased region" description="Basic and acidic residues" evidence="1">
    <location>
        <begin position="513"/>
        <end position="523"/>
    </location>
</feature>
<feature type="region of interest" description="Disordered" evidence="1">
    <location>
        <begin position="513"/>
        <end position="542"/>
    </location>
</feature>
<dbReference type="EMBL" id="GDID01006664">
    <property type="protein sequence ID" value="JAP89942.1"/>
    <property type="molecule type" value="Transcribed_RNA"/>
</dbReference>
<evidence type="ECO:0000256" key="1">
    <source>
        <dbReference type="SAM" id="MobiDB-lite"/>
    </source>
</evidence>